<dbReference type="GO" id="GO:0016787">
    <property type="term" value="F:hydrolase activity"/>
    <property type="evidence" value="ECO:0007669"/>
    <property type="project" value="UniProtKB-KW"/>
</dbReference>
<dbReference type="SUPFAM" id="SSF52540">
    <property type="entry name" value="P-loop containing nucleoside triphosphate hydrolases"/>
    <property type="match status" value="1"/>
</dbReference>
<feature type="compositionally biased region" description="Basic residues" evidence="6">
    <location>
        <begin position="395"/>
        <end position="408"/>
    </location>
</feature>
<dbReference type="Pfam" id="PF00271">
    <property type="entry name" value="Helicase_C"/>
    <property type="match status" value="1"/>
</dbReference>
<evidence type="ECO:0000256" key="3">
    <source>
        <dbReference type="ARBA" id="ARBA00022840"/>
    </source>
</evidence>
<feature type="domain" description="Helicase ATP-binding" evidence="7">
    <location>
        <begin position="25"/>
        <end position="215"/>
    </location>
</feature>
<dbReference type="AlphaFoldDB" id="A0A4Y7T455"/>
<dbReference type="PANTHER" id="PTHR13710">
    <property type="entry name" value="DNA HELICASE RECQ FAMILY MEMBER"/>
    <property type="match status" value="1"/>
</dbReference>
<evidence type="ECO:0000259" key="8">
    <source>
        <dbReference type="PROSITE" id="PS51194"/>
    </source>
</evidence>
<dbReference type="SMART" id="SM00490">
    <property type="entry name" value="HELICc"/>
    <property type="match status" value="1"/>
</dbReference>
<dbReference type="OrthoDB" id="10261556at2759"/>
<dbReference type="PROSITE" id="PS51192">
    <property type="entry name" value="HELICASE_ATP_BIND_1"/>
    <property type="match status" value="1"/>
</dbReference>
<comment type="similarity">
    <text evidence="1">Belongs to the helicase family. RecQ subfamily.</text>
</comment>
<evidence type="ECO:0000256" key="1">
    <source>
        <dbReference type="ARBA" id="ARBA00005446"/>
    </source>
</evidence>
<accession>A0A4Y7T455</accession>
<dbReference type="GO" id="GO:0005694">
    <property type="term" value="C:chromosome"/>
    <property type="evidence" value="ECO:0007669"/>
    <property type="project" value="TreeGrafter"/>
</dbReference>
<evidence type="ECO:0000256" key="5">
    <source>
        <dbReference type="ARBA" id="ARBA00034808"/>
    </source>
</evidence>
<dbReference type="PROSITE" id="PS51194">
    <property type="entry name" value="HELICASE_CTER"/>
    <property type="match status" value="1"/>
</dbReference>
<dbReference type="GO" id="GO:0005737">
    <property type="term" value="C:cytoplasm"/>
    <property type="evidence" value="ECO:0007669"/>
    <property type="project" value="TreeGrafter"/>
</dbReference>
<evidence type="ECO:0000313" key="9">
    <source>
        <dbReference type="EMBL" id="TEB28339.1"/>
    </source>
</evidence>
<name>A0A4Y7T455_COPMI</name>
<feature type="region of interest" description="Disordered" evidence="6">
    <location>
        <begin position="388"/>
        <end position="408"/>
    </location>
</feature>
<dbReference type="GO" id="GO:0003676">
    <property type="term" value="F:nucleic acid binding"/>
    <property type="evidence" value="ECO:0007669"/>
    <property type="project" value="InterPro"/>
</dbReference>
<dbReference type="InterPro" id="IPR014001">
    <property type="entry name" value="Helicase_ATP-bd"/>
</dbReference>
<evidence type="ECO:0000259" key="7">
    <source>
        <dbReference type="PROSITE" id="PS51192"/>
    </source>
</evidence>
<feature type="domain" description="Helicase C-terminal" evidence="8">
    <location>
        <begin position="248"/>
        <end position="415"/>
    </location>
</feature>
<dbReference type="Proteomes" id="UP000298030">
    <property type="component" value="Unassembled WGS sequence"/>
</dbReference>
<reference evidence="9 10" key="1">
    <citation type="journal article" date="2019" name="Nat. Ecol. Evol.">
        <title>Megaphylogeny resolves global patterns of mushroom evolution.</title>
        <authorList>
            <person name="Varga T."/>
            <person name="Krizsan K."/>
            <person name="Foldi C."/>
            <person name="Dima B."/>
            <person name="Sanchez-Garcia M."/>
            <person name="Sanchez-Ramirez S."/>
            <person name="Szollosi G.J."/>
            <person name="Szarkandi J.G."/>
            <person name="Papp V."/>
            <person name="Albert L."/>
            <person name="Andreopoulos W."/>
            <person name="Angelini C."/>
            <person name="Antonin V."/>
            <person name="Barry K.W."/>
            <person name="Bougher N.L."/>
            <person name="Buchanan P."/>
            <person name="Buyck B."/>
            <person name="Bense V."/>
            <person name="Catcheside P."/>
            <person name="Chovatia M."/>
            <person name="Cooper J."/>
            <person name="Damon W."/>
            <person name="Desjardin D."/>
            <person name="Finy P."/>
            <person name="Geml J."/>
            <person name="Haridas S."/>
            <person name="Hughes K."/>
            <person name="Justo A."/>
            <person name="Karasinski D."/>
            <person name="Kautmanova I."/>
            <person name="Kiss B."/>
            <person name="Kocsube S."/>
            <person name="Kotiranta H."/>
            <person name="LaButti K.M."/>
            <person name="Lechner B.E."/>
            <person name="Liimatainen K."/>
            <person name="Lipzen A."/>
            <person name="Lukacs Z."/>
            <person name="Mihaltcheva S."/>
            <person name="Morgado L.N."/>
            <person name="Niskanen T."/>
            <person name="Noordeloos M.E."/>
            <person name="Ohm R.A."/>
            <person name="Ortiz-Santana B."/>
            <person name="Ovrebo C."/>
            <person name="Racz N."/>
            <person name="Riley R."/>
            <person name="Savchenko A."/>
            <person name="Shiryaev A."/>
            <person name="Soop K."/>
            <person name="Spirin V."/>
            <person name="Szebenyi C."/>
            <person name="Tomsovsky M."/>
            <person name="Tulloss R.E."/>
            <person name="Uehling J."/>
            <person name="Grigoriev I.V."/>
            <person name="Vagvolgyi C."/>
            <person name="Papp T."/>
            <person name="Martin F.M."/>
            <person name="Miettinen O."/>
            <person name="Hibbett D.S."/>
            <person name="Nagy L.G."/>
        </authorList>
    </citation>
    <scope>NUCLEOTIDE SEQUENCE [LARGE SCALE GENOMIC DNA]</scope>
    <source>
        <strain evidence="9 10">FP101781</strain>
    </source>
</reference>
<dbReference type="EC" id="5.6.2.4" evidence="5"/>
<dbReference type="GO" id="GO:0000724">
    <property type="term" value="P:double-strand break repair via homologous recombination"/>
    <property type="evidence" value="ECO:0007669"/>
    <property type="project" value="TreeGrafter"/>
</dbReference>
<sequence length="583" mass="64007">NVENFEDEIGKKLGFKPRDFQDRAIKAQLLRKDTLVQAATGSGKTLIAAAPHYHASAKGMITLFVSPLIALQNEQVLTFEKEFKLRAVAVNSSHGGCSPEVLEVRMQCHLHLVNIHLDKENGPQIVIISPELLLSRRFIDIVLRDKTFTSRVLSVVVDEAHVVSHWGAGFRKKYGELGMLRAFLPRGTSMVAMSATLSPGVRSDVLRKLEFDEANYEACDAGNDRPNVSLVVRAIEHTQESLADLNFVIPKDVKKVEDIPLTMIYADSVPLGPDIVQHLDRLLPAHLQGLGVVRPFSAAGTQEYRTDAMTEFKSGTSVRVLVCTDAAGMGCNIPAVDIVVQWKLPSSLSLFVQRAGRAARDPSRKGVGILLVERSAYSLVLEEQVTNKSATKGKGNNKKGRGGNKRTKKAIQEHAAANGVHRGSHSGAKDEIVGEPREVEPDAFATDEGLLAFVHTTACRRLVLTKVYHNKITPKPPHCCDLCDPTLLDKCRPGPRPPKPTQQKKNLGDVIVPEVQSAIWDWRESVYDRDYSGAIFGPSALLSDAVVDDLALAGKIKTLERLKLIIGAWKLWDTYSDELLAVL</sequence>
<dbReference type="EMBL" id="QPFP01000033">
    <property type="protein sequence ID" value="TEB28339.1"/>
    <property type="molecule type" value="Genomic_DNA"/>
</dbReference>
<dbReference type="GO" id="GO:0005524">
    <property type="term" value="F:ATP binding"/>
    <property type="evidence" value="ECO:0007669"/>
    <property type="project" value="UniProtKB-KW"/>
</dbReference>
<dbReference type="SMART" id="SM00487">
    <property type="entry name" value="DEXDc"/>
    <property type="match status" value="1"/>
</dbReference>
<evidence type="ECO:0000256" key="4">
    <source>
        <dbReference type="ARBA" id="ARBA00034617"/>
    </source>
</evidence>
<dbReference type="InterPro" id="IPR001650">
    <property type="entry name" value="Helicase_C-like"/>
</dbReference>
<organism evidence="9 10">
    <name type="scientific">Coprinellus micaceus</name>
    <name type="common">Glistening ink-cap mushroom</name>
    <name type="synonym">Coprinus micaceus</name>
    <dbReference type="NCBI Taxonomy" id="71717"/>
    <lineage>
        <taxon>Eukaryota</taxon>
        <taxon>Fungi</taxon>
        <taxon>Dikarya</taxon>
        <taxon>Basidiomycota</taxon>
        <taxon>Agaricomycotina</taxon>
        <taxon>Agaricomycetes</taxon>
        <taxon>Agaricomycetidae</taxon>
        <taxon>Agaricales</taxon>
        <taxon>Agaricineae</taxon>
        <taxon>Psathyrellaceae</taxon>
        <taxon>Coprinellus</taxon>
    </lineage>
</organism>
<dbReference type="GO" id="GO:0009378">
    <property type="term" value="F:four-way junction helicase activity"/>
    <property type="evidence" value="ECO:0007669"/>
    <property type="project" value="TreeGrafter"/>
</dbReference>
<comment type="catalytic activity">
    <reaction evidence="4">
        <text>Couples ATP hydrolysis with the unwinding of duplex DNA by translocating in the 3'-5' direction.</text>
        <dbReference type="EC" id="5.6.2.4"/>
    </reaction>
</comment>
<feature type="non-terminal residue" evidence="9">
    <location>
        <position position="1"/>
    </location>
</feature>
<keyword evidence="10" id="KW-1185">Reference proteome</keyword>
<feature type="non-terminal residue" evidence="9">
    <location>
        <position position="583"/>
    </location>
</feature>
<evidence type="ECO:0000313" key="10">
    <source>
        <dbReference type="Proteomes" id="UP000298030"/>
    </source>
</evidence>
<dbReference type="GO" id="GO:0043138">
    <property type="term" value="F:3'-5' DNA helicase activity"/>
    <property type="evidence" value="ECO:0007669"/>
    <property type="project" value="UniProtKB-EC"/>
</dbReference>
<protein>
    <recommendedName>
        <fullName evidence="5">DNA 3'-5' helicase</fullName>
        <ecNumber evidence="5">5.6.2.4</ecNumber>
    </recommendedName>
</protein>
<evidence type="ECO:0000256" key="6">
    <source>
        <dbReference type="SAM" id="MobiDB-lite"/>
    </source>
</evidence>
<dbReference type="PANTHER" id="PTHR13710:SF120">
    <property type="entry name" value="BIFUNCTIONAL 3'-5' EXONUCLEASE_ATP-DEPENDENT HELICASE WRN"/>
    <property type="match status" value="1"/>
</dbReference>
<gene>
    <name evidence="9" type="ORF">FA13DRAFT_1604396</name>
</gene>
<evidence type="ECO:0000256" key="2">
    <source>
        <dbReference type="ARBA" id="ARBA00022741"/>
    </source>
</evidence>
<dbReference type="InterPro" id="IPR011545">
    <property type="entry name" value="DEAD/DEAH_box_helicase_dom"/>
</dbReference>
<keyword evidence="2" id="KW-0547">Nucleotide-binding</keyword>
<comment type="caution">
    <text evidence="9">The sequence shown here is derived from an EMBL/GenBank/DDBJ whole genome shotgun (WGS) entry which is preliminary data.</text>
</comment>
<dbReference type="STRING" id="71717.A0A4Y7T455"/>
<proteinExistence type="inferred from homology"/>
<keyword evidence="9" id="KW-0378">Hydrolase</keyword>
<dbReference type="InterPro" id="IPR027417">
    <property type="entry name" value="P-loop_NTPase"/>
</dbReference>
<keyword evidence="3" id="KW-0067">ATP-binding</keyword>
<dbReference type="Pfam" id="PF00270">
    <property type="entry name" value="DEAD"/>
    <property type="match status" value="1"/>
</dbReference>
<dbReference type="Gene3D" id="3.40.50.300">
    <property type="entry name" value="P-loop containing nucleotide triphosphate hydrolases"/>
    <property type="match status" value="2"/>
</dbReference>
<dbReference type="GO" id="GO:0005634">
    <property type="term" value="C:nucleus"/>
    <property type="evidence" value="ECO:0007669"/>
    <property type="project" value="TreeGrafter"/>
</dbReference>